<dbReference type="InterPro" id="IPR012786">
    <property type="entry name" value="Protocat_dOase_a"/>
</dbReference>
<reference evidence="5 6" key="1">
    <citation type="submission" date="2015-11" db="EMBL/GenBank/DDBJ databases">
        <title>Expanding the genomic diversity of Burkholderia species for the development of highly accurate diagnostics.</title>
        <authorList>
            <person name="Sahl J."/>
            <person name="Keim P."/>
            <person name="Wagner D."/>
        </authorList>
    </citation>
    <scope>NUCLEOTIDE SEQUENCE [LARGE SCALE GENOMIC DNA]</scope>
    <source>
        <strain evidence="5 6">MSMB2087WGS</strain>
    </source>
</reference>
<dbReference type="InterPro" id="IPR015889">
    <property type="entry name" value="Intradiol_dOase_core"/>
</dbReference>
<evidence type="ECO:0000256" key="2">
    <source>
        <dbReference type="ARBA" id="ARBA00022964"/>
    </source>
</evidence>
<proteinExistence type="inferred from homology"/>
<keyword evidence="2 5" id="KW-0223">Dioxygenase</keyword>
<dbReference type="PANTHER" id="PTHR33711:SF9">
    <property type="entry name" value="PROTOCATECHUATE 3,4-DIOXYGENASE ALPHA CHAIN"/>
    <property type="match status" value="1"/>
</dbReference>
<evidence type="ECO:0000256" key="3">
    <source>
        <dbReference type="ARBA" id="ARBA00023002"/>
    </source>
</evidence>
<sequence>MTTLKQTPSQTVGPYFAYGLCPQQYNYDLKSLFTPTIAAPHAAGEHVLLVGRVFDGDGNVVSDAVLEFTQVDGAGRYPASRADIAQTGFTGFARVGTGTDAQHRFVVETVKPGRTPAADNDAAPHVNVTVMMRGILTHAFTRVYFDDEAAANAADPVLNAVPAERRATLVAKRETQPGGPTIYRFDIRMQGPDETVFFDV</sequence>
<evidence type="ECO:0000259" key="4">
    <source>
        <dbReference type="PROSITE" id="PS00083"/>
    </source>
</evidence>
<dbReference type="AlphaFoldDB" id="A0A119JC54"/>
<evidence type="ECO:0000256" key="1">
    <source>
        <dbReference type="ARBA" id="ARBA00007825"/>
    </source>
</evidence>
<dbReference type="GO" id="GO:0018578">
    <property type="term" value="F:protocatechuate 3,4-dioxygenase activity"/>
    <property type="evidence" value="ECO:0007669"/>
    <property type="project" value="InterPro"/>
</dbReference>
<dbReference type="PANTHER" id="PTHR33711">
    <property type="entry name" value="DIOXYGENASE, PUTATIVE (AFU_ORTHOLOGUE AFUA_2G02910)-RELATED"/>
    <property type="match status" value="1"/>
</dbReference>
<dbReference type="GO" id="GO:0008199">
    <property type="term" value="F:ferric iron binding"/>
    <property type="evidence" value="ECO:0007669"/>
    <property type="project" value="InterPro"/>
</dbReference>
<accession>A0A119JC54</accession>
<comment type="caution">
    <text evidence="5">The sequence shown here is derived from an EMBL/GenBank/DDBJ whole genome shotgun (WGS) entry which is preliminary data.</text>
</comment>
<dbReference type="Proteomes" id="UP000060630">
    <property type="component" value="Unassembled WGS sequence"/>
</dbReference>
<evidence type="ECO:0000313" key="6">
    <source>
        <dbReference type="Proteomes" id="UP000060630"/>
    </source>
</evidence>
<dbReference type="Pfam" id="PF00775">
    <property type="entry name" value="Dioxygenase_C"/>
    <property type="match status" value="1"/>
</dbReference>
<dbReference type="InterPro" id="IPR050770">
    <property type="entry name" value="Intradiol_RC_Dioxygenase"/>
</dbReference>
<feature type="domain" description="Intradiol ring-cleavage dioxygenases" evidence="4">
    <location>
        <begin position="49"/>
        <end position="77"/>
    </location>
</feature>
<dbReference type="SUPFAM" id="SSF49482">
    <property type="entry name" value="Aromatic compound dioxygenase"/>
    <property type="match status" value="1"/>
</dbReference>
<name>A0A119JC54_9BURK</name>
<gene>
    <name evidence="5" type="ORF">WL29_25380</name>
</gene>
<organism evidence="5 6">
    <name type="scientific">Burkholderia ubonensis</name>
    <dbReference type="NCBI Taxonomy" id="101571"/>
    <lineage>
        <taxon>Bacteria</taxon>
        <taxon>Pseudomonadati</taxon>
        <taxon>Pseudomonadota</taxon>
        <taxon>Betaproteobacteria</taxon>
        <taxon>Burkholderiales</taxon>
        <taxon>Burkholderiaceae</taxon>
        <taxon>Burkholderia</taxon>
        <taxon>Burkholderia cepacia complex</taxon>
    </lineage>
</organism>
<dbReference type="PROSITE" id="PS00083">
    <property type="entry name" value="INTRADIOL_DIOXYGENAS"/>
    <property type="match status" value="1"/>
</dbReference>
<dbReference type="InterPro" id="IPR000627">
    <property type="entry name" value="Intradiol_dOase_C"/>
</dbReference>
<keyword evidence="3" id="KW-0560">Oxidoreductase</keyword>
<dbReference type="EMBL" id="LPHD01000061">
    <property type="protein sequence ID" value="KWA82968.1"/>
    <property type="molecule type" value="Genomic_DNA"/>
</dbReference>
<evidence type="ECO:0000313" key="5">
    <source>
        <dbReference type="EMBL" id="KWA82968.1"/>
    </source>
</evidence>
<dbReference type="RefSeq" id="WP_059708571.1">
    <property type="nucleotide sequence ID" value="NZ_LOVI01000081.1"/>
</dbReference>
<protein>
    <submittedName>
        <fullName evidence="5">Protocatechuate 3,4-dioxygenase subunit alpha</fullName>
    </submittedName>
</protein>
<comment type="similarity">
    <text evidence="1">Belongs to the intradiol ring-cleavage dioxygenase family.</text>
</comment>
<dbReference type="Gene3D" id="2.60.130.10">
    <property type="entry name" value="Aromatic compound dioxygenase"/>
    <property type="match status" value="1"/>
</dbReference>
<dbReference type="NCBIfam" id="TIGR02423">
    <property type="entry name" value="protocat_alph"/>
    <property type="match status" value="1"/>
</dbReference>